<sequence length="227" mass="26059">MKKLIFNMMLLPILGFSYELDFNKSFSKIVNPDLLSTNITISVEKKEENKVNSEIEKFNNFIKDTKSITIKNGNYTLSPKYEYKDNKTEFKGYVGDLRYTAQSKDAKNINKFINDLLALKEQIKSADIKLDISNISWEVSQSLQNKNSDELRLEAINWIEDYSNSLSSKLSKRCEVKNINIDDNGSNIVYARSSKMALSSSFEMSDVVPVSSEQNITINPRFLLECR</sequence>
<dbReference type="GO" id="GO:0006974">
    <property type="term" value="P:DNA damage response"/>
    <property type="evidence" value="ECO:0007669"/>
    <property type="project" value="TreeGrafter"/>
</dbReference>
<reference evidence="1 2" key="1">
    <citation type="submission" date="2014-01" db="EMBL/GenBank/DDBJ databases">
        <title>Development of a Comparative Genomic Fingerprinting Assay for High Resolution Genotyping of Arcobacter butzleri.</title>
        <authorList>
            <person name="Webb A.L."/>
            <person name="Inglis G.D."/>
            <person name="Kruczkiewicz P."/>
            <person name="Selinger L.B."/>
            <person name="Taboada E.N."/>
        </authorList>
    </citation>
    <scope>NUCLEOTIDE SEQUENCE [LARGE SCALE GENOMIC DNA]</scope>
    <source>
        <strain evidence="1 2">L348</strain>
    </source>
</reference>
<dbReference type="Gene3D" id="3.30.110.170">
    <property type="entry name" value="Protein of unknown function (DUF541), domain 1"/>
    <property type="match status" value="1"/>
</dbReference>
<dbReference type="RefSeq" id="WP_046997573.1">
    <property type="nucleotide sequence ID" value="NZ_JAIQ01000175.1"/>
</dbReference>
<evidence type="ECO:0000313" key="1">
    <source>
        <dbReference type="EMBL" id="KLD95910.1"/>
    </source>
</evidence>
<evidence type="ECO:0000313" key="2">
    <source>
        <dbReference type="Proteomes" id="UP000035514"/>
    </source>
</evidence>
<dbReference type="Gene3D" id="3.30.70.2970">
    <property type="entry name" value="Protein of unknown function (DUF541), domain 2"/>
    <property type="match status" value="1"/>
</dbReference>
<proteinExistence type="predicted"/>
<dbReference type="Pfam" id="PF04402">
    <property type="entry name" value="SIMPL"/>
    <property type="match status" value="1"/>
</dbReference>
<gene>
    <name evidence="1" type="ORF">AA20_13470</name>
</gene>
<dbReference type="EMBL" id="JAIQ01000175">
    <property type="protein sequence ID" value="KLD95910.1"/>
    <property type="molecule type" value="Genomic_DNA"/>
</dbReference>
<name>A0A0G9JP22_9BACT</name>
<dbReference type="InterPro" id="IPR007497">
    <property type="entry name" value="SIMPL/DUF541"/>
</dbReference>
<protein>
    <recommendedName>
        <fullName evidence="3">SIMPL domain-containing protein</fullName>
    </recommendedName>
</protein>
<dbReference type="PANTHER" id="PTHR34387:SF2">
    <property type="entry name" value="SLR1258 PROTEIN"/>
    <property type="match status" value="1"/>
</dbReference>
<evidence type="ECO:0008006" key="3">
    <source>
        <dbReference type="Google" id="ProtNLM"/>
    </source>
</evidence>
<organism evidence="1 2">
    <name type="scientific">Aliarcobacter butzleri L348</name>
    <dbReference type="NCBI Taxonomy" id="1447256"/>
    <lineage>
        <taxon>Bacteria</taxon>
        <taxon>Pseudomonadati</taxon>
        <taxon>Campylobacterota</taxon>
        <taxon>Epsilonproteobacteria</taxon>
        <taxon>Campylobacterales</taxon>
        <taxon>Arcobacteraceae</taxon>
        <taxon>Aliarcobacter</taxon>
    </lineage>
</organism>
<dbReference type="AlphaFoldDB" id="A0A0G9JP22"/>
<dbReference type="PATRIC" id="fig|1447256.3.peg.2644"/>
<dbReference type="InterPro" id="IPR052022">
    <property type="entry name" value="26kDa_periplasmic_antigen"/>
</dbReference>
<dbReference type="Proteomes" id="UP000035514">
    <property type="component" value="Unassembled WGS sequence"/>
</dbReference>
<accession>A0A0G9JP22</accession>
<comment type="caution">
    <text evidence="1">The sequence shown here is derived from an EMBL/GenBank/DDBJ whole genome shotgun (WGS) entry which is preliminary data.</text>
</comment>
<dbReference type="PANTHER" id="PTHR34387">
    <property type="entry name" value="SLR1258 PROTEIN"/>
    <property type="match status" value="1"/>
</dbReference>